<keyword evidence="8" id="KW-1185">Reference proteome</keyword>
<dbReference type="InterPro" id="IPR044068">
    <property type="entry name" value="CB"/>
</dbReference>
<protein>
    <submittedName>
        <fullName evidence="7">Site-specific integrase</fullName>
    </submittedName>
</protein>
<evidence type="ECO:0000313" key="8">
    <source>
        <dbReference type="Proteomes" id="UP000640930"/>
    </source>
</evidence>
<dbReference type="PROSITE" id="PS51898">
    <property type="entry name" value="TYR_RECOMBINASE"/>
    <property type="match status" value="1"/>
</dbReference>
<evidence type="ECO:0000256" key="4">
    <source>
        <dbReference type="PROSITE-ProRule" id="PRU01248"/>
    </source>
</evidence>
<evidence type="ECO:0000313" key="7">
    <source>
        <dbReference type="EMBL" id="MBD8025070.1"/>
    </source>
</evidence>
<evidence type="ECO:0000259" key="6">
    <source>
        <dbReference type="PROSITE" id="PS51900"/>
    </source>
</evidence>
<dbReference type="InterPro" id="IPR002104">
    <property type="entry name" value="Integrase_catalytic"/>
</dbReference>
<keyword evidence="3" id="KW-0233">DNA recombination</keyword>
<dbReference type="RefSeq" id="WP_191705651.1">
    <property type="nucleotide sequence ID" value="NZ_JACSQA010000001.1"/>
</dbReference>
<dbReference type="SUPFAM" id="SSF56349">
    <property type="entry name" value="DNA breaking-rejoining enzymes"/>
    <property type="match status" value="1"/>
</dbReference>
<dbReference type="InterPro" id="IPR013762">
    <property type="entry name" value="Integrase-like_cat_sf"/>
</dbReference>
<dbReference type="InterPro" id="IPR050090">
    <property type="entry name" value="Tyrosine_recombinase_XerCD"/>
</dbReference>
<gene>
    <name evidence="7" type="ORF">H9636_00235</name>
</gene>
<dbReference type="Proteomes" id="UP000640930">
    <property type="component" value="Unassembled WGS sequence"/>
</dbReference>
<dbReference type="InterPro" id="IPR004107">
    <property type="entry name" value="Integrase_SAM-like_N"/>
</dbReference>
<organism evidence="7 8">
    <name type="scientific">Ureibacillus galli</name>
    <dbReference type="NCBI Taxonomy" id="2762222"/>
    <lineage>
        <taxon>Bacteria</taxon>
        <taxon>Bacillati</taxon>
        <taxon>Bacillota</taxon>
        <taxon>Bacilli</taxon>
        <taxon>Bacillales</taxon>
        <taxon>Caryophanaceae</taxon>
        <taxon>Ureibacillus</taxon>
    </lineage>
</organism>
<dbReference type="CDD" id="cd00397">
    <property type="entry name" value="DNA_BRE_C"/>
    <property type="match status" value="1"/>
</dbReference>
<reference evidence="7 8" key="1">
    <citation type="submission" date="2020-08" db="EMBL/GenBank/DDBJ databases">
        <title>A Genomic Blueprint of the Chicken Gut Microbiome.</title>
        <authorList>
            <person name="Gilroy R."/>
            <person name="Ravi A."/>
            <person name="Getino M."/>
            <person name="Pursley I."/>
            <person name="Horton D.L."/>
            <person name="Alikhan N.-F."/>
            <person name="Baker D."/>
            <person name="Gharbi K."/>
            <person name="Hall N."/>
            <person name="Watson M."/>
            <person name="Adriaenssens E.M."/>
            <person name="Foster-Nyarko E."/>
            <person name="Jarju S."/>
            <person name="Secka A."/>
            <person name="Antonio M."/>
            <person name="Oren A."/>
            <person name="Chaudhuri R."/>
            <person name="La Ragione R.M."/>
            <person name="Hildebrand F."/>
            <person name="Pallen M.J."/>
        </authorList>
    </citation>
    <scope>NUCLEOTIDE SEQUENCE [LARGE SCALE GENOMIC DNA]</scope>
    <source>
        <strain evidence="7 8">Re31</strain>
    </source>
</reference>
<dbReference type="EMBL" id="JACSQA010000001">
    <property type="protein sequence ID" value="MBD8025070.1"/>
    <property type="molecule type" value="Genomic_DNA"/>
</dbReference>
<dbReference type="Gene3D" id="1.10.150.130">
    <property type="match status" value="1"/>
</dbReference>
<feature type="domain" description="Tyr recombinase" evidence="5">
    <location>
        <begin position="104"/>
        <end position="288"/>
    </location>
</feature>
<dbReference type="PANTHER" id="PTHR30349:SF81">
    <property type="entry name" value="TYROSINE RECOMBINASE XERC"/>
    <property type="match status" value="1"/>
</dbReference>
<dbReference type="Gene3D" id="1.10.443.10">
    <property type="entry name" value="Intergrase catalytic core"/>
    <property type="match status" value="1"/>
</dbReference>
<dbReference type="InterPro" id="IPR011010">
    <property type="entry name" value="DNA_brk_join_enz"/>
</dbReference>
<name>A0ABR8X6W8_9BACL</name>
<evidence type="ECO:0000256" key="1">
    <source>
        <dbReference type="ARBA" id="ARBA00022908"/>
    </source>
</evidence>
<proteinExistence type="predicted"/>
<evidence type="ECO:0000259" key="5">
    <source>
        <dbReference type="PROSITE" id="PS51898"/>
    </source>
</evidence>
<evidence type="ECO:0000256" key="2">
    <source>
        <dbReference type="ARBA" id="ARBA00023125"/>
    </source>
</evidence>
<comment type="caution">
    <text evidence="7">The sequence shown here is derived from an EMBL/GenBank/DDBJ whole genome shotgun (WGS) entry which is preliminary data.</text>
</comment>
<dbReference type="Pfam" id="PF02899">
    <property type="entry name" value="Phage_int_SAM_1"/>
    <property type="match status" value="1"/>
</dbReference>
<keyword evidence="2 4" id="KW-0238">DNA-binding</keyword>
<accession>A0ABR8X6W8</accession>
<dbReference type="PANTHER" id="PTHR30349">
    <property type="entry name" value="PHAGE INTEGRASE-RELATED"/>
    <property type="match status" value="1"/>
</dbReference>
<feature type="domain" description="Core-binding (CB)" evidence="6">
    <location>
        <begin position="1"/>
        <end position="83"/>
    </location>
</feature>
<evidence type="ECO:0000256" key="3">
    <source>
        <dbReference type="ARBA" id="ARBA00023172"/>
    </source>
</evidence>
<dbReference type="Pfam" id="PF00589">
    <property type="entry name" value="Phage_integrase"/>
    <property type="match status" value="1"/>
</dbReference>
<sequence>MKQQVAYYKTYLESLKKSPHTIKQYCIDTEQFIKFLQENHIPLNNEINSCLPSYKEYLVNTYKSPASINRKLSSLKHFLYYLKDRNIIDPFPVELLQPVHRQLTKFDTLTSKQVEEVLNYWLQIYQLSGDPEYKWLALRNFCIVNLIVEFGLKPSEVVAMKWSHIHEKDITIIDQRKNRKIALSDSQIAWLALLKEETHQFFPRCENTDYIWLGLGNKQYEPITVKTIERIFQAISTGLGFTVTATKLRYTSIHHHVQQVYNVQLKQIYERFGYARKSVLVDRIKRLN</sequence>
<keyword evidence="1" id="KW-0229">DNA integration</keyword>
<dbReference type="InterPro" id="IPR010998">
    <property type="entry name" value="Integrase_recombinase_N"/>
</dbReference>
<dbReference type="PROSITE" id="PS51900">
    <property type="entry name" value="CB"/>
    <property type="match status" value="1"/>
</dbReference>